<dbReference type="AlphaFoldDB" id="T1K074"/>
<dbReference type="EMBL" id="CAEY01001133">
    <property type="status" value="NOT_ANNOTATED_CDS"/>
    <property type="molecule type" value="Genomic_DNA"/>
</dbReference>
<keyword evidence="2" id="KW-1185">Reference proteome</keyword>
<reference evidence="1" key="2">
    <citation type="submission" date="2015-06" db="UniProtKB">
        <authorList>
            <consortium name="EnsemblMetazoa"/>
        </authorList>
    </citation>
    <scope>IDENTIFICATION</scope>
</reference>
<protein>
    <submittedName>
        <fullName evidence="1">Uncharacterized protein</fullName>
    </submittedName>
</protein>
<reference evidence="2" key="1">
    <citation type="submission" date="2011-08" db="EMBL/GenBank/DDBJ databases">
        <authorList>
            <person name="Rombauts S."/>
        </authorList>
    </citation>
    <scope>NUCLEOTIDE SEQUENCE</scope>
    <source>
        <strain evidence="2">London</strain>
    </source>
</reference>
<dbReference type="Proteomes" id="UP000015104">
    <property type="component" value="Unassembled WGS sequence"/>
</dbReference>
<sequence length="65" mass="7470">MITRVATVIIVSNTIDLKRLTRLTKGSSESTLLSTDGTESRLTMDEHWPFIRFKLVHKINKIKDL</sequence>
<dbReference type="HOGENOM" id="CLU_2852532_0_0_1"/>
<name>T1K074_TETUR</name>
<accession>T1K074</accession>
<evidence type="ECO:0000313" key="2">
    <source>
        <dbReference type="Proteomes" id="UP000015104"/>
    </source>
</evidence>
<dbReference type="EnsemblMetazoa" id="tetur03g06690.1">
    <property type="protein sequence ID" value="tetur03g06690.1"/>
    <property type="gene ID" value="tetur03g06690"/>
</dbReference>
<organism evidence="1 2">
    <name type="scientific">Tetranychus urticae</name>
    <name type="common">Two-spotted spider mite</name>
    <dbReference type="NCBI Taxonomy" id="32264"/>
    <lineage>
        <taxon>Eukaryota</taxon>
        <taxon>Metazoa</taxon>
        <taxon>Ecdysozoa</taxon>
        <taxon>Arthropoda</taxon>
        <taxon>Chelicerata</taxon>
        <taxon>Arachnida</taxon>
        <taxon>Acari</taxon>
        <taxon>Acariformes</taxon>
        <taxon>Trombidiformes</taxon>
        <taxon>Prostigmata</taxon>
        <taxon>Eleutherengona</taxon>
        <taxon>Raphignathae</taxon>
        <taxon>Tetranychoidea</taxon>
        <taxon>Tetranychidae</taxon>
        <taxon>Tetranychus</taxon>
    </lineage>
</organism>
<proteinExistence type="predicted"/>
<evidence type="ECO:0000313" key="1">
    <source>
        <dbReference type="EnsemblMetazoa" id="tetur03g06690.1"/>
    </source>
</evidence>